<dbReference type="InterPro" id="IPR006214">
    <property type="entry name" value="Bax_inhibitor_1-related"/>
</dbReference>
<dbReference type="Proteomes" id="UP000659654">
    <property type="component" value="Unassembled WGS sequence"/>
</dbReference>
<dbReference type="PANTHER" id="PTHR23291">
    <property type="entry name" value="BAX INHIBITOR-RELATED"/>
    <property type="match status" value="1"/>
</dbReference>
<dbReference type="Proteomes" id="UP000582659">
    <property type="component" value="Unassembled WGS sequence"/>
</dbReference>
<proteinExistence type="inferred from homology"/>
<comment type="subcellular location">
    <subcellularLocation>
        <location evidence="1">Membrane</location>
        <topology evidence="1">Multi-pass membrane protein</topology>
    </subcellularLocation>
</comment>
<keyword evidence="4 5" id="KW-0472">Membrane</keyword>
<protein>
    <submittedName>
        <fullName evidence="6">(pine wood nematode) hypothetical protein</fullName>
    </submittedName>
</protein>
<keyword evidence="3 5" id="KW-1133">Transmembrane helix</keyword>
<dbReference type="GO" id="GO:0005794">
    <property type="term" value="C:Golgi apparatus"/>
    <property type="evidence" value="ECO:0007669"/>
    <property type="project" value="TreeGrafter"/>
</dbReference>
<evidence type="ECO:0000256" key="4">
    <source>
        <dbReference type="ARBA" id="ARBA00023136"/>
    </source>
</evidence>
<evidence type="ECO:0000256" key="5">
    <source>
        <dbReference type="RuleBase" id="RU004379"/>
    </source>
</evidence>
<comment type="similarity">
    <text evidence="5">Belongs to the BI1 family.</text>
</comment>
<dbReference type="PANTHER" id="PTHR23291:SF127">
    <property type="entry name" value="PROTEIN LIFEGUARD 1-LIKE"/>
    <property type="match status" value="1"/>
</dbReference>
<sequence length="248" mass="27826">MSEESEKSDQVSVCIVQKIVSYEDRRRFILKTTGTVLIMLGITVLLILLPFMIPSLREAIHKVDNSLVWVLFLFHFVVSNVISCCCFRCLFMSPLNYFLLTGYAVLSGLVLMVLCTYYSIYAVILAMTATIVCVLATIVFAGVCKKDLTSLWFVACVIGLSLTIIMLGAIIISFYVDSTALYWISMVLSFFLVLYFMFTLTMKIQSVIGGTNRQIVFDEHAHGVAAFSIYLDVFGLFVNLLNLTNLAR</sequence>
<evidence type="ECO:0000313" key="7">
    <source>
        <dbReference type="Proteomes" id="UP000095284"/>
    </source>
</evidence>
<evidence type="ECO:0000313" key="6">
    <source>
        <dbReference type="EMBL" id="CAD5230860.1"/>
    </source>
</evidence>
<name>A0A1I7S2I0_BURXY</name>
<evidence type="ECO:0000313" key="8">
    <source>
        <dbReference type="Proteomes" id="UP000659654"/>
    </source>
</evidence>
<evidence type="ECO:0000256" key="1">
    <source>
        <dbReference type="ARBA" id="ARBA00004141"/>
    </source>
</evidence>
<gene>
    <name evidence="6" type="ORF">BXYJ_LOCUS11192</name>
</gene>
<reference evidence="9" key="1">
    <citation type="submission" date="2016-11" db="UniProtKB">
        <authorList>
            <consortium name="WormBaseParasite"/>
        </authorList>
    </citation>
    <scope>IDENTIFICATION</scope>
</reference>
<evidence type="ECO:0000313" key="9">
    <source>
        <dbReference type="WBParaSite" id="BXY_0720900.1"/>
    </source>
</evidence>
<dbReference type="Proteomes" id="UP000095284">
    <property type="component" value="Unplaced"/>
</dbReference>
<feature type="transmembrane region" description="Helical" evidence="5">
    <location>
        <begin position="97"/>
        <end position="114"/>
    </location>
</feature>
<dbReference type="GO" id="GO:2001234">
    <property type="term" value="P:negative regulation of apoptotic signaling pathway"/>
    <property type="evidence" value="ECO:0007669"/>
    <property type="project" value="TreeGrafter"/>
</dbReference>
<dbReference type="SMR" id="A0A1I7S2I0"/>
<dbReference type="GO" id="GO:0016020">
    <property type="term" value="C:membrane"/>
    <property type="evidence" value="ECO:0007669"/>
    <property type="project" value="UniProtKB-SubCell"/>
</dbReference>
<dbReference type="WBParaSite" id="BXY_0720900.1">
    <property type="protein sequence ID" value="BXY_0720900.1"/>
    <property type="gene ID" value="BXY_0720900"/>
</dbReference>
<feature type="transmembrane region" description="Helical" evidence="5">
    <location>
        <begin position="28"/>
        <end position="49"/>
    </location>
</feature>
<keyword evidence="2 5" id="KW-0812">Transmembrane</keyword>
<dbReference type="Pfam" id="PF01027">
    <property type="entry name" value="Bax1-I"/>
    <property type="match status" value="1"/>
</dbReference>
<accession>A0A1I7S2I0</accession>
<dbReference type="EMBL" id="CAJFCV020000005">
    <property type="protein sequence ID" value="CAG9121940.1"/>
    <property type="molecule type" value="Genomic_DNA"/>
</dbReference>
<keyword evidence="8" id="KW-1185">Reference proteome</keyword>
<dbReference type="EMBL" id="CAJFDI010000005">
    <property type="protein sequence ID" value="CAD5230860.1"/>
    <property type="molecule type" value="Genomic_DNA"/>
</dbReference>
<evidence type="ECO:0000256" key="3">
    <source>
        <dbReference type="ARBA" id="ARBA00022989"/>
    </source>
</evidence>
<reference evidence="6" key="2">
    <citation type="submission" date="2020-09" db="EMBL/GenBank/DDBJ databases">
        <authorList>
            <person name="Kikuchi T."/>
        </authorList>
    </citation>
    <scope>NUCLEOTIDE SEQUENCE</scope>
    <source>
        <strain evidence="6">Ka4C1</strain>
    </source>
</reference>
<feature type="transmembrane region" description="Helical" evidence="5">
    <location>
        <begin position="120"/>
        <end position="144"/>
    </location>
</feature>
<organism evidence="7 9">
    <name type="scientific">Bursaphelenchus xylophilus</name>
    <name type="common">Pinewood nematode worm</name>
    <name type="synonym">Aphelenchoides xylophilus</name>
    <dbReference type="NCBI Taxonomy" id="6326"/>
    <lineage>
        <taxon>Eukaryota</taxon>
        <taxon>Metazoa</taxon>
        <taxon>Ecdysozoa</taxon>
        <taxon>Nematoda</taxon>
        <taxon>Chromadorea</taxon>
        <taxon>Rhabditida</taxon>
        <taxon>Tylenchina</taxon>
        <taxon>Tylenchomorpha</taxon>
        <taxon>Aphelenchoidea</taxon>
        <taxon>Aphelenchoididae</taxon>
        <taxon>Bursaphelenchus</taxon>
    </lineage>
</organism>
<evidence type="ECO:0000256" key="2">
    <source>
        <dbReference type="ARBA" id="ARBA00022692"/>
    </source>
</evidence>
<feature type="transmembrane region" description="Helical" evidence="5">
    <location>
        <begin position="69"/>
        <end position="90"/>
    </location>
</feature>
<feature type="transmembrane region" description="Helical" evidence="5">
    <location>
        <begin position="151"/>
        <end position="175"/>
    </location>
</feature>
<dbReference type="GO" id="GO:0005783">
    <property type="term" value="C:endoplasmic reticulum"/>
    <property type="evidence" value="ECO:0007669"/>
    <property type="project" value="TreeGrafter"/>
</dbReference>
<dbReference type="AlphaFoldDB" id="A0A1I7S2I0"/>
<feature type="transmembrane region" description="Helical" evidence="5">
    <location>
        <begin position="221"/>
        <end position="241"/>
    </location>
</feature>
<feature type="transmembrane region" description="Helical" evidence="5">
    <location>
        <begin position="181"/>
        <end position="200"/>
    </location>
</feature>